<dbReference type="AlphaFoldDB" id="A0A2N6NPK7"/>
<name>A0A2N6NPK7_BEABA</name>
<evidence type="ECO:0000313" key="3">
    <source>
        <dbReference type="Proteomes" id="UP000235728"/>
    </source>
</evidence>
<evidence type="ECO:0000256" key="1">
    <source>
        <dbReference type="SAM" id="MobiDB-lite"/>
    </source>
</evidence>
<sequence length="60" mass="6483">MAMRWVLGAEITREILNCIAPIKARGVVLSTLDKEESAAVDELKPTDKKRKGQAEAATSA</sequence>
<evidence type="ECO:0000313" key="2">
    <source>
        <dbReference type="EMBL" id="PMB69176.1"/>
    </source>
</evidence>
<comment type="caution">
    <text evidence="2">The sequence shown here is derived from an EMBL/GenBank/DDBJ whole genome shotgun (WGS) entry which is preliminary data.</text>
</comment>
<feature type="region of interest" description="Disordered" evidence="1">
    <location>
        <begin position="37"/>
        <end position="60"/>
    </location>
</feature>
<organism evidence="2 3">
    <name type="scientific">Beauveria bassiana</name>
    <name type="common">White muscardine disease fungus</name>
    <name type="synonym">Tritirachium shiotae</name>
    <dbReference type="NCBI Taxonomy" id="176275"/>
    <lineage>
        <taxon>Eukaryota</taxon>
        <taxon>Fungi</taxon>
        <taxon>Dikarya</taxon>
        <taxon>Ascomycota</taxon>
        <taxon>Pezizomycotina</taxon>
        <taxon>Sordariomycetes</taxon>
        <taxon>Hypocreomycetidae</taxon>
        <taxon>Hypocreales</taxon>
        <taxon>Cordycipitaceae</taxon>
        <taxon>Beauveria</taxon>
    </lineage>
</organism>
<proteinExistence type="predicted"/>
<protein>
    <submittedName>
        <fullName evidence="2">Uncharacterized protein</fullName>
    </submittedName>
</protein>
<dbReference type="EMBL" id="MRVG01000005">
    <property type="protein sequence ID" value="PMB69176.1"/>
    <property type="molecule type" value="Genomic_DNA"/>
</dbReference>
<accession>A0A2N6NPK7</accession>
<feature type="compositionally biased region" description="Basic and acidic residues" evidence="1">
    <location>
        <begin position="37"/>
        <end position="46"/>
    </location>
</feature>
<dbReference type="Proteomes" id="UP000235728">
    <property type="component" value="Unassembled WGS sequence"/>
</dbReference>
<gene>
    <name evidence="2" type="ORF">BM221_005762</name>
</gene>
<reference evidence="2 3" key="1">
    <citation type="journal article" date="2016" name="Appl. Microbiol. Biotechnol.">
        <title>Characterization of T-DNA insertion mutants with decreased virulence in the entomopathogenic fungus Beauveria bassiana JEF-007.</title>
        <authorList>
            <person name="Kim S."/>
            <person name="Lee S.J."/>
            <person name="Nai Y.S."/>
            <person name="Yu J.S."/>
            <person name="Lee M.R."/>
            <person name="Yang Y.T."/>
            <person name="Kim J.S."/>
        </authorList>
    </citation>
    <scope>NUCLEOTIDE SEQUENCE [LARGE SCALE GENOMIC DNA]</scope>
    <source>
        <strain evidence="2 3">JEF-007</strain>
    </source>
</reference>